<accession>A0A917JL96</accession>
<protein>
    <submittedName>
        <fullName evidence="1">TIGR02453 family protein</fullName>
    </submittedName>
</protein>
<evidence type="ECO:0000313" key="1">
    <source>
        <dbReference type="EMBL" id="GGI75867.1"/>
    </source>
</evidence>
<dbReference type="PANTHER" id="PTHR36452:SF1">
    <property type="entry name" value="DUF2461 DOMAIN-CONTAINING PROTEIN"/>
    <property type="match status" value="1"/>
</dbReference>
<sequence>MGRKAAEQRFEGFGRGVVEFFEGLEDVQDGCLSGSHQEIDNAKTYWNDHLELYRDHVRRPMEALLAELEPEFAPGFGRGKVFRPHRDVRFSNDKSPYKTHCGAVIEPGRGGGAYYVEVSAAGLLVAGGCFHTESDQLARFRTAVDTSIHGERLRALLDALVRQDWEIAGETLRSRPRGVAADHPRLDLLRHRTLYAFRSWEPEDVLHERSCLDRVRESWAALRELNQWCADHIGVSEKKRR</sequence>
<reference evidence="1 2" key="1">
    <citation type="journal article" date="2014" name="Int. J. Syst. Evol. Microbiol.">
        <title>Complete genome sequence of Corynebacterium casei LMG S-19264T (=DSM 44701T), isolated from a smear-ripened cheese.</title>
        <authorList>
            <consortium name="US DOE Joint Genome Institute (JGI-PGF)"/>
            <person name="Walter F."/>
            <person name="Albersmeier A."/>
            <person name="Kalinowski J."/>
            <person name="Ruckert C."/>
        </authorList>
    </citation>
    <scope>NUCLEOTIDE SEQUENCE [LARGE SCALE GENOMIC DNA]</scope>
    <source>
        <strain evidence="1 2">CGMCC 4.7206</strain>
    </source>
</reference>
<name>A0A917JL96_9PSEU</name>
<dbReference type="NCBIfam" id="TIGR02453">
    <property type="entry name" value="TIGR02453 family protein"/>
    <property type="match status" value="1"/>
</dbReference>
<evidence type="ECO:0000313" key="2">
    <source>
        <dbReference type="Proteomes" id="UP000597989"/>
    </source>
</evidence>
<dbReference type="EMBL" id="BMMT01000002">
    <property type="protein sequence ID" value="GGI75867.1"/>
    <property type="molecule type" value="Genomic_DNA"/>
</dbReference>
<dbReference type="InterPro" id="IPR012808">
    <property type="entry name" value="CHP02453"/>
</dbReference>
<dbReference type="Proteomes" id="UP000597989">
    <property type="component" value="Unassembled WGS sequence"/>
</dbReference>
<comment type="caution">
    <text evidence="1">The sequence shown here is derived from an EMBL/GenBank/DDBJ whole genome shotgun (WGS) entry which is preliminary data.</text>
</comment>
<gene>
    <name evidence="1" type="ORF">GCM10011581_11180</name>
</gene>
<organism evidence="1 2">
    <name type="scientific">Saccharopolyspora thermophila</name>
    <dbReference type="NCBI Taxonomy" id="89367"/>
    <lineage>
        <taxon>Bacteria</taxon>
        <taxon>Bacillati</taxon>
        <taxon>Actinomycetota</taxon>
        <taxon>Actinomycetes</taxon>
        <taxon>Pseudonocardiales</taxon>
        <taxon>Pseudonocardiaceae</taxon>
        <taxon>Saccharopolyspora</taxon>
    </lineage>
</organism>
<dbReference type="RefSeq" id="WP_188986104.1">
    <property type="nucleotide sequence ID" value="NZ_BMMT01000002.1"/>
</dbReference>
<proteinExistence type="predicted"/>
<dbReference type="PANTHER" id="PTHR36452">
    <property type="entry name" value="CHROMOSOME 12, WHOLE GENOME SHOTGUN SEQUENCE"/>
    <property type="match status" value="1"/>
</dbReference>
<dbReference type="Pfam" id="PF09365">
    <property type="entry name" value="DUF2461"/>
    <property type="match status" value="1"/>
</dbReference>
<dbReference type="InterPro" id="IPR015996">
    <property type="entry name" value="UCP028451"/>
</dbReference>
<dbReference type="PIRSF" id="PIRSF028451">
    <property type="entry name" value="UCP028451"/>
    <property type="match status" value="1"/>
</dbReference>
<dbReference type="AlphaFoldDB" id="A0A917JL96"/>